<organism evidence="1 2">
    <name type="scientific">Elysia crispata</name>
    <name type="common">lettuce slug</name>
    <dbReference type="NCBI Taxonomy" id="231223"/>
    <lineage>
        <taxon>Eukaryota</taxon>
        <taxon>Metazoa</taxon>
        <taxon>Spiralia</taxon>
        <taxon>Lophotrochozoa</taxon>
        <taxon>Mollusca</taxon>
        <taxon>Gastropoda</taxon>
        <taxon>Heterobranchia</taxon>
        <taxon>Euthyneura</taxon>
        <taxon>Panpulmonata</taxon>
        <taxon>Sacoglossa</taxon>
        <taxon>Placobranchoidea</taxon>
        <taxon>Plakobranchidae</taxon>
        <taxon>Elysia</taxon>
    </lineage>
</organism>
<name>A0AAE0ZXA8_9GAST</name>
<dbReference type="AlphaFoldDB" id="A0AAE0ZXA8"/>
<sequence length="104" mass="11799">MRHNASLSNAKFSSRPMLVFVVQICSYDPVRRHDLCQSLWSKSVLTALLDVMTYVSPCGQICSYDPVRRHDLCQSLWSKSVLTTLLDVMTYVSPCGPNLFLRPC</sequence>
<dbReference type="EMBL" id="JAWDGP010003105">
    <property type="protein sequence ID" value="KAK3777259.1"/>
    <property type="molecule type" value="Genomic_DNA"/>
</dbReference>
<evidence type="ECO:0000313" key="1">
    <source>
        <dbReference type="EMBL" id="KAK3777259.1"/>
    </source>
</evidence>
<accession>A0AAE0ZXA8</accession>
<protein>
    <submittedName>
        <fullName evidence="1">Uncharacterized protein</fullName>
    </submittedName>
</protein>
<evidence type="ECO:0000313" key="2">
    <source>
        <dbReference type="Proteomes" id="UP001283361"/>
    </source>
</evidence>
<keyword evidence="2" id="KW-1185">Reference proteome</keyword>
<comment type="caution">
    <text evidence="1">The sequence shown here is derived from an EMBL/GenBank/DDBJ whole genome shotgun (WGS) entry which is preliminary data.</text>
</comment>
<proteinExistence type="predicted"/>
<reference evidence="1" key="1">
    <citation type="journal article" date="2023" name="G3 (Bethesda)">
        <title>A reference genome for the long-term kleptoplast-retaining sea slug Elysia crispata morphotype clarki.</title>
        <authorList>
            <person name="Eastman K.E."/>
            <person name="Pendleton A.L."/>
            <person name="Shaikh M.A."/>
            <person name="Suttiyut T."/>
            <person name="Ogas R."/>
            <person name="Tomko P."/>
            <person name="Gavelis G."/>
            <person name="Widhalm J.R."/>
            <person name="Wisecaver J.H."/>
        </authorList>
    </citation>
    <scope>NUCLEOTIDE SEQUENCE</scope>
    <source>
        <strain evidence="1">ECLA1</strain>
    </source>
</reference>
<dbReference type="Proteomes" id="UP001283361">
    <property type="component" value="Unassembled WGS sequence"/>
</dbReference>
<gene>
    <name evidence="1" type="ORF">RRG08_061719</name>
</gene>